<dbReference type="GO" id="GO:0051537">
    <property type="term" value="F:2 iron, 2 sulfur cluster binding"/>
    <property type="evidence" value="ECO:0007669"/>
    <property type="project" value="UniProtKB-KW"/>
</dbReference>
<comment type="cofactor">
    <cofactor evidence="1">
        <name>FAD</name>
        <dbReference type="ChEBI" id="CHEBI:57692"/>
    </cofactor>
</comment>
<evidence type="ECO:0000256" key="7">
    <source>
        <dbReference type="ARBA" id="ARBA00023004"/>
    </source>
</evidence>
<dbReference type="InterPro" id="IPR050415">
    <property type="entry name" value="MRET"/>
</dbReference>
<dbReference type="PROSITE" id="PS51384">
    <property type="entry name" value="FAD_FR"/>
    <property type="match status" value="1"/>
</dbReference>
<dbReference type="InterPro" id="IPR008333">
    <property type="entry name" value="Cbr1-like_FAD-bd_dom"/>
</dbReference>
<keyword evidence="2" id="KW-0285">Flavoprotein</keyword>
<evidence type="ECO:0000256" key="8">
    <source>
        <dbReference type="ARBA" id="ARBA00023014"/>
    </source>
</evidence>
<dbReference type="Gene3D" id="3.10.20.30">
    <property type="match status" value="1"/>
</dbReference>
<keyword evidence="3" id="KW-0001">2Fe-2S</keyword>
<evidence type="ECO:0000256" key="1">
    <source>
        <dbReference type="ARBA" id="ARBA00001974"/>
    </source>
</evidence>
<dbReference type="InterPro" id="IPR001433">
    <property type="entry name" value="OxRdtase_FAD/NAD-bd"/>
</dbReference>
<dbReference type="CDD" id="cd00207">
    <property type="entry name" value="fer2"/>
    <property type="match status" value="1"/>
</dbReference>
<dbReference type="InterPro" id="IPR017927">
    <property type="entry name" value="FAD-bd_FR_type"/>
</dbReference>
<dbReference type="SUPFAM" id="SSF52343">
    <property type="entry name" value="Ferredoxin reductase-like, C-terminal NADP-linked domain"/>
    <property type="match status" value="1"/>
</dbReference>
<evidence type="ECO:0000256" key="2">
    <source>
        <dbReference type="ARBA" id="ARBA00022630"/>
    </source>
</evidence>
<dbReference type="SUPFAM" id="SSF63380">
    <property type="entry name" value="Riboflavin synthase domain-like"/>
    <property type="match status" value="1"/>
</dbReference>
<evidence type="ECO:0000259" key="10">
    <source>
        <dbReference type="PROSITE" id="PS51384"/>
    </source>
</evidence>
<dbReference type="InterPro" id="IPR039261">
    <property type="entry name" value="FNR_nucleotide-bd"/>
</dbReference>
<evidence type="ECO:0000259" key="9">
    <source>
        <dbReference type="PROSITE" id="PS51085"/>
    </source>
</evidence>
<dbReference type="Gene3D" id="2.40.30.10">
    <property type="entry name" value="Translation factors"/>
    <property type="match status" value="1"/>
</dbReference>
<evidence type="ECO:0000256" key="6">
    <source>
        <dbReference type="ARBA" id="ARBA00023002"/>
    </source>
</evidence>
<dbReference type="InterPro" id="IPR017938">
    <property type="entry name" value="Riboflavin_synthase-like_b-brl"/>
</dbReference>
<dbReference type="CDD" id="cd06216">
    <property type="entry name" value="FNR_iron_sulfur_binding_2"/>
    <property type="match status" value="1"/>
</dbReference>
<evidence type="ECO:0000313" key="11">
    <source>
        <dbReference type="EMBL" id="CAA9479134.1"/>
    </source>
</evidence>
<dbReference type="PANTHER" id="PTHR47354:SF6">
    <property type="entry name" value="NADH OXIDOREDUCTASE HCR"/>
    <property type="match status" value="1"/>
</dbReference>
<keyword evidence="8" id="KW-0411">Iron-sulfur</keyword>
<accession>A0A6J4RQI8</accession>
<proteinExistence type="predicted"/>
<dbReference type="GO" id="GO:0046872">
    <property type="term" value="F:metal ion binding"/>
    <property type="evidence" value="ECO:0007669"/>
    <property type="project" value="UniProtKB-KW"/>
</dbReference>
<dbReference type="SUPFAM" id="SSF54292">
    <property type="entry name" value="2Fe-2S ferredoxin-like"/>
    <property type="match status" value="1"/>
</dbReference>
<dbReference type="InterPro" id="IPR036010">
    <property type="entry name" value="2Fe-2S_ferredoxin-like_sf"/>
</dbReference>
<keyword evidence="6" id="KW-0560">Oxidoreductase</keyword>
<sequence>MRAFFTPLLPDDYLELINPLWSTRELRGRVERVERETDDTRTIVIRPGWEWPGHEPGQYLRVGVIVDGVHHWRAYSLTSDPGRPDGCISITPKLVNEGKVSPHLVEQTKPGSIVRLGGVEGTFKLPDEPPARVLFLSAGSGVTPIMAMLRCLERQDALTDVVHLHSARTADDVIFGDRMRAIDDRHPGYRLHERHTGTARRLSPEDLGTLCPDWRERETFMSGPGELLDAMTEHWEAHGDPERLHMERFQPKIGGDAEAGEGGTVCFKRSGTETECDGGTPILVAGEEAGLELEFGCRMGICHTCVGRLSSGRVRDLRTGEVLQEGETVRICISAPEGPVALEL</sequence>
<evidence type="ECO:0000256" key="4">
    <source>
        <dbReference type="ARBA" id="ARBA00022723"/>
    </source>
</evidence>
<keyword evidence="5" id="KW-0274">FAD</keyword>
<dbReference type="Pfam" id="PF00111">
    <property type="entry name" value="Fer2"/>
    <property type="match status" value="1"/>
</dbReference>
<feature type="domain" description="FAD-binding FR-type" evidence="10">
    <location>
        <begin position="23"/>
        <end position="126"/>
    </location>
</feature>
<protein>
    <submittedName>
        <fullName evidence="11">Flavodoxin reductases (Ferredoxin-NADPH reductases) family 1</fullName>
    </submittedName>
</protein>
<reference evidence="11" key="1">
    <citation type="submission" date="2020-02" db="EMBL/GenBank/DDBJ databases">
        <authorList>
            <person name="Meier V. D."/>
        </authorList>
    </citation>
    <scope>NUCLEOTIDE SEQUENCE</scope>
    <source>
        <strain evidence="11">AVDCRST_MAG30</strain>
    </source>
</reference>
<dbReference type="InterPro" id="IPR012675">
    <property type="entry name" value="Beta-grasp_dom_sf"/>
</dbReference>
<gene>
    <name evidence="11" type="ORF">AVDCRST_MAG30-687</name>
</gene>
<evidence type="ECO:0000256" key="5">
    <source>
        <dbReference type="ARBA" id="ARBA00022827"/>
    </source>
</evidence>
<dbReference type="Gene3D" id="3.40.50.80">
    <property type="entry name" value="Nucleotide-binding domain of ferredoxin-NADP reductase (FNR) module"/>
    <property type="match status" value="1"/>
</dbReference>
<dbReference type="PANTHER" id="PTHR47354">
    <property type="entry name" value="NADH OXIDOREDUCTASE HCR"/>
    <property type="match status" value="1"/>
</dbReference>
<dbReference type="Pfam" id="PF00175">
    <property type="entry name" value="NAD_binding_1"/>
    <property type="match status" value="1"/>
</dbReference>
<dbReference type="PROSITE" id="PS51085">
    <property type="entry name" value="2FE2S_FER_2"/>
    <property type="match status" value="1"/>
</dbReference>
<feature type="domain" description="2Fe-2S ferredoxin-type" evidence="9">
    <location>
        <begin position="263"/>
        <end position="344"/>
    </location>
</feature>
<name>A0A6J4RQI8_9ACTN</name>
<dbReference type="AlphaFoldDB" id="A0A6J4RQI8"/>
<organism evidence="11">
    <name type="scientific">uncultured Solirubrobacteraceae bacterium</name>
    <dbReference type="NCBI Taxonomy" id="1162706"/>
    <lineage>
        <taxon>Bacteria</taxon>
        <taxon>Bacillati</taxon>
        <taxon>Actinomycetota</taxon>
        <taxon>Thermoleophilia</taxon>
        <taxon>Solirubrobacterales</taxon>
        <taxon>Solirubrobacteraceae</taxon>
        <taxon>environmental samples</taxon>
    </lineage>
</organism>
<keyword evidence="7" id="KW-0408">Iron</keyword>
<dbReference type="EMBL" id="CADCVS010000114">
    <property type="protein sequence ID" value="CAA9479134.1"/>
    <property type="molecule type" value="Genomic_DNA"/>
</dbReference>
<keyword evidence="4" id="KW-0479">Metal-binding</keyword>
<dbReference type="InterPro" id="IPR001041">
    <property type="entry name" value="2Fe-2S_ferredoxin-type"/>
</dbReference>
<dbReference type="Pfam" id="PF00970">
    <property type="entry name" value="FAD_binding_6"/>
    <property type="match status" value="1"/>
</dbReference>
<evidence type="ECO:0000256" key="3">
    <source>
        <dbReference type="ARBA" id="ARBA00022714"/>
    </source>
</evidence>
<dbReference type="GO" id="GO:0016491">
    <property type="term" value="F:oxidoreductase activity"/>
    <property type="evidence" value="ECO:0007669"/>
    <property type="project" value="UniProtKB-KW"/>
</dbReference>